<reference evidence="5 6" key="1">
    <citation type="submission" date="2017-02" db="EMBL/GenBank/DDBJ databases">
        <authorList>
            <person name="Peterson S.W."/>
        </authorList>
    </citation>
    <scope>NUCLEOTIDE SEQUENCE [LARGE SCALE GENOMIC DNA]</scope>
    <source>
        <strain evidence="5 6">USBA 369</strain>
    </source>
</reference>
<evidence type="ECO:0000256" key="2">
    <source>
        <dbReference type="ARBA" id="ARBA00023125"/>
    </source>
</evidence>
<evidence type="ECO:0000259" key="4">
    <source>
        <dbReference type="PROSITE" id="PS50932"/>
    </source>
</evidence>
<evidence type="ECO:0000256" key="1">
    <source>
        <dbReference type="ARBA" id="ARBA00023015"/>
    </source>
</evidence>
<dbReference type="CDD" id="cd01392">
    <property type="entry name" value="HTH_LacI"/>
    <property type="match status" value="1"/>
</dbReference>
<evidence type="ECO:0000313" key="5">
    <source>
        <dbReference type="EMBL" id="SJZ73931.1"/>
    </source>
</evidence>
<dbReference type="CDD" id="cd06274">
    <property type="entry name" value="PBP1_FruR"/>
    <property type="match status" value="1"/>
</dbReference>
<dbReference type="InterPro" id="IPR028082">
    <property type="entry name" value="Peripla_BP_I"/>
</dbReference>
<dbReference type="Pfam" id="PF13407">
    <property type="entry name" value="Peripla_BP_4"/>
    <property type="match status" value="1"/>
</dbReference>
<dbReference type="STRING" id="1365950.SAMN05428963_102408"/>
<dbReference type="Gene3D" id="3.40.50.2300">
    <property type="match status" value="2"/>
</dbReference>
<dbReference type="RefSeq" id="WP_078707056.1">
    <property type="nucleotide sequence ID" value="NZ_FUXL01000002.1"/>
</dbReference>
<dbReference type="SUPFAM" id="SSF53822">
    <property type="entry name" value="Periplasmic binding protein-like I"/>
    <property type="match status" value="1"/>
</dbReference>
<dbReference type="PANTHER" id="PTHR30146">
    <property type="entry name" value="LACI-RELATED TRANSCRIPTIONAL REPRESSOR"/>
    <property type="match status" value="1"/>
</dbReference>
<gene>
    <name evidence="5" type="ORF">SAMN05428963_102408</name>
</gene>
<dbReference type="GO" id="GO:0000976">
    <property type="term" value="F:transcription cis-regulatory region binding"/>
    <property type="evidence" value="ECO:0007669"/>
    <property type="project" value="TreeGrafter"/>
</dbReference>
<dbReference type="PANTHER" id="PTHR30146:SF138">
    <property type="entry name" value="TRANSCRIPTIONAL REGULATORY PROTEIN"/>
    <property type="match status" value="1"/>
</dbReference>
<dbReference type="OrthoDB" id="7683681at2"/>
<dbReference type="Gene3D" id="1.10.260.40">
    <property type="entry name" value="lambda repressor-like DNA-binding domains"/>
    <property type="match status" value="1"/>
</dbReference>
<sequence length="342" mass="37003">MARKPTKRRSTIYDIAQETGTSASTVSLVLNGSWERYRINADTAERILATAERIGYRANLRARGLRLNRSSLAGMIIPHYRNRFFAGLAEAFELKARERGLCPIVVSTQRDAPTERKVTQTLIAQQVEFLIIAGVQDCDELDELCAAAGIACVNLDLPGTLAPSVVTDNRGGARELTRHLVAAARERGGDPAKIHFVGGRSGEFATEERVIGFTEALAEAGISPDPSKILCCGYLPKAAHEAFSGLAAAGKLPDGLFVNSITAFEGFAAFFQESPEAGQPVVACFDWDPFAATLPLPVIMMRQNVEEMIRHCFDILDGKPAGPNGRIVVEPTLAVLPGRLKR</sequence>
<keyword evidence="2" id="KW-0238">DNA-binding</keyword>
<dbReference type="EMBL" id="FUXL01000002">
    <property type="protein sequence ID" value="SJZ73931.1"/>
    <property type="molecule type" value="Genomic_DNA"/>
</dbReference>
<dbReference type="Proteomes" id="UP000190135">
    <property type="component" value="Unassembled WGS sequence"/>
</dbReference>
<protein>
    <submittedName>
        <fullName evidence="5">Transcriptional regulator, LacI family</fullName>
    </submittedName>
</protein>
<evidence type="ECO:0000256" key="3">
    <source>
        <dbReference type="ARBA" id="ARBA00023163"/>
    </source>
</evidence>
<keyword evidence="3" id="KW-0804">Transcription</keyword>
<keyword evidence="6" id="KW-1185">Reference proteome</keyword>
<dbReference type="InterPro" id="IPR010982">
    <property type="entry name" value="Lambda_DNA-bd_dom_sf"/>
</dbReference>
<name>A0A1T4N498_9HYPH</name>
<proteinExistence type="predicted"/>
<feature type="domain" description="HTH lacI-type" evidence="4">
    <location>
        <begin position="10"/>
        <end position="67"/>
    </location>
</feature>
<dbReference type="InterPro" id="IPR000843">
    <property type="entry name" value="HTH_LacI"/>
</dbReference>
<organism evidence="5 6">
    <name type="scientific">Consotaella salsifontis</name>
    <dbReference type="NCBI Taxonomy" id="1365950"/>
    <lineage>
        <taxon>Bacteria</taxon>
        <taxon>Pseudomonadati</taxon>
        <taxon>Pseudomonadota</taxon>
        <taxon>Alphaproteobacteria</taxon>
        <taxon>Hyphomicrobiales</taxon>
        <taxon>Aurantimonadaceae</taxon>
        <taxon>Consotaella</taxon>
    </lineage>
</organism>
<dbReference type="AlphaFoldDB" id="A0A1T4N498"/>
<dbReference type="SUPFAM" id="SSF47413">
    <property type="entry name" value="lambda repressor-like DNA-binding domains"/>
    <property type="match status" value="1"/>
</dbReference>
<dbReference type="GO" id="GO:0003700">
    <property type="term" value="F:DNA-binding transcription factor activity"/>
    <property type="evidence" value="ECO:0007669"/>
    <property type="project" value="TreeGrafter"/>
</dbReference>
<keyword evidence="1" id="KW-0805">Transcription regulation</keyword>
<dbReference type="Pfam" id="PF00356">
    <property type="entry name" value="LacI"/>
    <property type="match status" value="1"/>
</dbReference>
<dbReference type="PROSITE" id="PS50932">
    <property type="entry name" value="HTH_LACI_2"/>
    <property type="match status" value="1"/>
</dbReference>
<dbReference type="InterPro" id="IPR025997">
    <property type="entry name" value="SBP_2_dom"/>
</dbReference>
<evidence type="ECO:0000313" key="6">
    <source>
        <dbReference type="Proteomes" id="UP000190135"/>
    </source>
</evidence>
<dbReference type="SMART" id="SM00354">
    <property type="entry name" value="HTH_LACI"/>
    <property type="match status" value="1"/>
</dbReference>
<accession>A0A1T4N498</accession>